<sequence>AAELLRSRGEKGTAAFVAVNLLDGAWGSAEVLHIDTHSCMAVPEKTAAVPVATCIVTEVGELAEQAEANAQLLRDMLVAHKDSPNEAFETELARSLVARVTALREQFHHYMPQIHAMGAEGEALAAKAEAAVRLLDDALAYKDN</sequence>
<evidence type="ECO:0000313" key="1">
    <source>
        <dbReference type="EMBL" id="GFR51723.1"/>
    </source>
</evidence>
<dbReference type="AlphaFoldDB" id="A0AAD3HSQ1"/>
<proteinExistence type="predicted"/>
<protein>
    <submittedName>
        <fullName evidence="1">Uncharacterized protein</fullName>
    </submittedName>
</protein>
<keyword evidence="2" id="KW-1185">Reference proteome</keyword>
<gene>
    <name evidence="1" type="ORF">Agub_g14171</name>
</gene>
<reference evidence="1 2" key="1">
    <citation type="journal article" date="2021" name="Sci. Rep.">
        <title>Genome sequencing of the multicellular alga Astrephomene provides insights into convergent evolution of germ-soma differentiation.</title>
        <authorList>
            <person name="Yamashita S."/>
            <person name="Yamamoto K."/>
            <person name="Matsuzaki R."/>
            <person name="Suzuki S."/>
            <person name="Yamaguchi H."/>
            <person name="Hirooka S."/>
            <person name="Minakuchi Y."/>
            <person name="Miyagishima S."/>
            <person name="Kawachi M."/>
            <person name="Toyoda A."/>
            <person name="Nozaki H."/>
        </authorList>
    </citation>
    <scope>NUCLEOTIDE SEQUENCE [LARGE SCALE GENOMIC DNA]</scope>
    <source>
        <strain evidence="1 2">NIES-4017</strain>
    </source>
</reference>
<dbReference type="SUPFAM" id="SSF89009">
    <property type="entry name" value="GAT-like domain"/>
    <property type="match status" value="1"/>
</dbReference>
<accession>A0AAD3HSQ1</accession>
<feature type="non-terminal residue" evidence="1">
    <location>
        <position position="1"/>
    </location>
</feature>
<comment type="caution">
    <text evidence="1">The sequence shown here is derived from an EMBL/GenBank/DDBJ whole genome shotgun (WGS) entry which is preliminary data.</text>
</comment>
<dbReference type="EMBL" id="BMAR01000053">
    <property type="protein sequence ID" value="GFR51723.1"/>
    <property type="molecule type" value="Genomic_DNA"/>
</dbReference>
<organism evidence="1 2">
    <name type="scientific">Astrephomene gubernaculifera</name>
    <dbReference type="NCBI Taxonomy" id="47775"/>
    <lineage>
        <taxon>Eukaryota</taxon>
        <taxon>Viridiplantae</taxon>
        <taxon>Chlorophyta</taxon>
        <taxon>core chlorophytes</taxon>
        <taxon>Chlorophyceae</taxon>
        <taxon>CS clade</taxon>
        <taxon>Chlamydomonadales</taxon>
        <taxon>Astrephomenaceae</taxon>
        <taxon>Astrephomene</taxon>
    </lineage>
</organism>
<name>A0AAD3HSQ1_9CHLO</name>
<evidence type="ECO:0000313" key="2">
    <source>
        <dbReference type="Proteomes" id="UP001054857"/>
    </source>
</evidence>
<dbReference type="Proteomes" id="UP001054857">
    <property type="component" value="Unassembled WGS sequence"/>
</dbReference>